<feature type="region of interest" description="Disordered" evidence="1">
    <location>
        <begin position="269"/>
        <end position="305"/>
    </location>
</feature>
<comment type="caution">
    <text evidence="2">The sequence shown here is derived from an EMBL/GenBank/DDBJ whole genome shotgun (WGS) entry which is preliminary data.</text>
</comment>
<evidence type="ECO:0008006" key="4">
    <source>
        <dbReference type="Google" id="ProtNLM"/>
    </source>
</evidence>
<protein>
    <recommendedName>
        <fullName evidence="4">Cell division protein FtsQ</fullName>
    </recommendedName>
</protein>
<accession>A0A9D2BIH9</accession>
<evidence type="ECO:0000256" key="1">
    <source>
        <dbReference type="SAM" id="MobiDB-lite"/>
    </source>
</evidence>
<evidence type="ECO:0000313" key="2">
    <source>
        <dbReference type="EMBL" id="HIX77845.1"/>
    </source>
</evidence>
<sequence>MGILLTAGILVLAALLFFVIFQTKTVEVTGNERYTEDEIRQIVEQQEPLSFNTVLLTFFPVHTDFSGVPFLETISYELVSPSAVRAVVEEKVTTGYVEVDGQKAYFDGEGIVLECIPVEVETEQAEESLDTQPVGDTEEQTQEQGEALDSESLPTARVDVEEYDPNLEDIPEVTGLNVTAAVVGEQLPVEHTEIFEELDALTRLLDRFDLWPEQVEVTEDWELILHYPENIRILLGSDAYLEEKITKLSGILPQLDGLSGELHLEDVDERSGDALFSQDTAEPDAGQETQEGGETADSDGGQTQT</sequence>
<name>A0A9D2BIH9_9FIRM</name>
<feature type="compositionally biased region" description="Acidic residues" evidence="1">
    <location>
        <begin position="136"/>
        <end position="149"/>
    </location>
</feature>
<proteinExistence type="predicted"/>
<dbReference type="EMBL" id="DXEK01000159">
    <property type="protein sequence ID" value="HIX77845.1"/>
    <property type="molecule type" value="Genomic_DNA"/>
</dbReference>
<feature type="region of interest" description="Disordered" evidence="1">
    <location>
        <begin position="122"/>
        <end position="156"/>
    </location>
</feature>
<organism evidence="2 3">
    <name type="scientific">Candidatus Fusicatenibacter merdavium</name>
    <dbReference type="NCBI Taxonomy" id="2838600"/>
    <lineage>
        <taxon>Bacteria</taxon>
        <taxon>Bacillati</taxon>
        <taxon>Bacillota</taxon>
        <taxon>Clostridia</taxon>
        <taxon>Lachnospirales</taxon>
        <taxon>Lachnospiraceae</taxon>
        <taxon>Fusicatenibacter</taxon>
    </lineage>
</organism>
<gene>
    <name evidence="2" type="ORF">H9734_09675</name>
</gene>
<reference evidence="2" key="1">
    <citation type="journal article" date="2021" name="PeerJ">
        <title>Extensive microbial diversity within the chicken gut microbiome revealed by metagenomics and culture.</title>
        <authorList>
            <person name="Gilroy R."/>
            <person name="Ravi A."/>
            <person name="Getino M."/>
            <person name="Pursley I."/>
            <person name="Horton D.L."/>
            <person name="Alikhan N.F."/>
            <person name="Baker D."/>
            <person name="Gharbi K."/>
            <person name="Hall N."/>
            <person name="Watson M."/>
            <person name="Adriaenssens E.M."/>
            <person name="Foster-Nyarko E."/>
            <person name="Jarju S."/>
            <person name="Secka A."/>
            <person name="Antonio M."/>
            <person name="Oren A."/>
            <person name="Chaudhuri R.R."/>
            <person name="La Ragione R."/>
            <person name="Hildebrand F."/>
            <person name="Pallen M.J."/>
        </authorList>
    </citation>
    <scope>NUCLEOTIDE SEQUENCE</scope>
    <source>
        <strain evidence="2">CHK183-1962</strain>
    </source>
</reference>
<reference evidence="2" key="2">
    <citation type="submission" date="2021-04" db="EMBL/GenBank/DDBJ databases">
        <authorList>
            <person name="Gilroy R."/>
        </authorList>
    </citation>
    <scope>NUCLEOTIDE SEQUENCE</scope>
    <source>
        <strain evidence="2">CHK183-1962</strain>
    </source>
</reference>
<evidence type="ECO:0000313" key="3">
    <source>
        <dbReference type="Proteomes" id="UP000886890"/>
    </source>
</evidence>
<dbReference type="Proteomes" id="UP000886890">
    <property type="component" value="Unassembled WGS sequence"/>
</dbReference>
<dbReference type="AlphaFoldDB" id="A0A9D2BIH9"/>